<evidence type="ECO:0000313" key="4">
    <source>
        <dbReference type="Proteomes" id="UP000013968"/>
    </source>
</evidence>
<dbReference type="KEGG" id="aoi:AORI_P031"/>
<evidence type="ECO:0000256" key="1">
    <source>
        <dbReference type="SAM" id="MobiDB-lite"/>
    </source>
</evidence>
<organism evidence="3 4">
    <name type="scientific">Amycolatopsis keratiniphila</name>
    <dbReference type="NCBI Taxonomy" id="129921"/>
    <lineage>
        <taxon>Bacteria</taxon>
        <taxon>Bacillati</taxon>
        <taxon>Actinomycetota</taxon>
        <taxon>Actinomycetes</taxon>
        <taxon>Pseudonocardiales</taxon>
        <taxon>Pseudonocardiaceae</taxon>
        <taxon>Amycolatopsis</taxon>
        <taxon>Amycolatopsis japonica group</taxon>
    </lineage>
</organism>
<dbReference type="AlphaFoldDB" id="W6IBA8"/>
<feature type="transmembrane region" description="Helical" evidence="2">
    <location>
        <begin position="12"/>
        <end position="31"/>
    </location>
</feature>
<name>W6IBA8_9PSEU</name>
<sequence length="80" mass="8912">MSAFDVLDRFGTAALLRFLGLVVLFVALHLVRIPLHLLARVLEIGMVRVNKQLATSVAHDAGDRPRRPHNDFFAPLRPTA</sequence>
<accession>W6IBA8</accession>
<keyword evidence="2" id="KW-0472">Membrane</keyword>
<keyword evidence="3" id="KW-0614">Plasmid</keyword>
<geneLocation type="plasmid" evidence="3 4">
    <name>pXL100</name>
</geneLocation>
<gene>
    <name evidence="3" type="ORF">AORI_P031</name>
</gene>
<protein>
    <submittedName>
        <fullName evidence="3">Uncharacterized protein</fullName>
    </submittedName>
</protein>
<keyword evidence="2" id="KW-1133">Transmembrane helix</keyword>
<evidence type="ECO:0000313" key="3">
    <source>
        <dbReference type="EMBL" id="AHJ58546.1"/>
    </source>
</evidence>
<dbReference type="Proteomes" id="UP000013968">
    <property type="component" value="Plasmid pXL100"/>
</dbReference>
<dbReference type="RefSeq" id="WP_024264324.1">
    <property type="nucleotide sequence ID" value="NC_023497.1"/>
</dbReference>
<proteinExistence type="predicted"/>
<evidence type="ECO:0000256" key="2">
    <source>
        <dbReference type="SAM" id="Phobius"/>
    </source>
</evidence>
<keyword evidence="2" id="KW-0812">Transmembrane</keyword>
<dbReference type="HOGENOM" id="CLU_195741_0_0_11"/>
<dbReference type="EMBL" id="CP003411">
    <property type="protein sequence ID" value="AHJ58546.1"/>
    <property type="molecule type" value="Genomic_DNA"/>
</dbReference>
<feature type="compositionally biased region" description="Basic and acidic residues" evidence="1">
    <location>
        <begin position="60"/>
        <end position="70"/>
    </location>
</feature>
<reference evidence="3 4" key="1">
    <citation type="journal article" date="2014" name="BMC Genomics">
        <title>Complete genome sequence and comparative genomic analyses of the vancomycin-producing Amycolatopsis orientalis.</title>
        <authorList>
            <person name="Xu L."/>
            <person name="Huang H."/>
            <person name="Wei W."/>
            <person name="Zhong Y."/>
            <person name="Tang B."/>
            <person name="Yuan H."/>
            <person name="Zhu L."/>
            <person name="Huang W."/>
            <person name="Ge M."/>
            <person name="Yang S."/>
            <person name="Zheng H."/>
            <person name="Jiang W."/>
            <person name="Chen D."/>
            <person name="Zhao G.P."/>
            <person name="Zhao W."/>
        </authorList>
    </citation>
    <scope>NUCLEOTIDE SEQUENCE [LARGE SCALE GENOMIC DNA]</scope>
    <source>
        <strain evidence="3 4">HCCB10007</strain>
        <plasmid evidence="3 4">pXL100</plasmid>
    </source>
</reference>
<keyword evidence="4" id="KW-1185">Reference proteome</keyword>
<feature type="region of interest" description="Disordered" evidence="1">
    <location>
        <begin position="58"/>
        <end position="80"/>
    </location>
</feature>